<dbReference type="PANTHER" id="PTHR13887:SF41">
    <property type="entry name" value="THIOREDOXIN SUPERFAMILY PROTEIN"/>
    <property type="match status" value="1"/>
</dbReference>
<sequence>MKVEIYSDIACPWCYVGKRRFERALAAYPGADTVEVAYRPYQLAPEASPEAEPLEPVLRRKFGDRVSEMHAHLAEVGSREGIAFDFANAKSVNTLLAHRLLHLAETEYGTTAQATLKNALLHAYFVEGGNVGDRDQLTELAVAAGLDRDRVTAYLASDEGTAEVQARISEAQLMGITAVPTFVFEGKWAVQGAQEASTFLQVLEQVAAETATPSPNTPTPNTPTADDCADGSCAI</sequence>
<dbReference type="CDD" id="cd03024">
    <property type="entry name" value="DsbA_FrnE"/>
    <property type="match status" value="1"/>
</dbReference>
<gene>
    <name evidence="3" type="ORF">C7M71_013710</name>
</gene>
<organism evidence="3 4">
    <name type="scientific">Peterkaempfera bronchialis</name>
    <dbReference type="NCBI Taxonomy" id="2126346"/>
    <lineage>
        <taxon>Bacteria</taxon>
        <taxon>Bacillati</taxon>
        <taxon>Actinomycetota</taxon>
        <taxon>Actinomycetes</taxon>
        <taxon>Kitasatosporales</taxon>
        <taxon>Streptomycetaceae</taxon>
        <taxon>Peterkaempfera</taxon>
    </lineage>
</organism>
<dbReference type="AlphaFoldDB" id="A0A345SX80"/>
<keyword evidence="4" id="KW-1185">Reference proteome</keyword>
<evidence type="ECO:0000313" key="4">
    <source>
        <dbReference type="Proteomes" id="UP000249340"/>
    </source>
</evidence>
<dbReference type="Pfam" id="PF01323">
    <property type="entry name" value="DSBA"/>
    <property type="match status" value="1"/>
</dbReference>
<dbReference type="Gene3D" id="3.40.30.10">
    <property type="entry name" value="Glutaredoxin"/>
    <property type="match status" value="1"/>
</dbReference>
<dbReference type="KEGG" id="stri:C7M71_013710"/>
<protein>
    <submittedName>
        <fullName evidence="3">DsbA family oxidoreductase</fullName>
    </submittedName>
</protein>
<feature type="domain" description="DSBA-like thioredoxin" evidence="2">
    <location>
        <begin position="3"/>
        <end position="203"/>
    </location>
</feature>
<dbReference type="PANTHER" id="PTHR13887">
    <property type="entry name" value="GLUTATHIONE S-TRANSFERASE KAPPA"/>
    <property type="match status" value="1"/>
</dbReference>
<dbReference type="Proteomes" id="UP000249340">
    <property type="component" value="Chromosome"/>
</dbReference>
<dbReference type="OrthoDB" id="9799122at2"/>
<dbReference type="EMBL" id="CP031264">
    <property type="protein sequence ID" value="AXI78335.1"/>
    <property type="molecule type" value="Genomic_DNA"/>
</dbReference>
<proteinExistence type="predicted"/>
<dbReference type="InterPro" id="IPR036249">
    <property type="entry name" value="Thioredoxin-like_sf"/>
</dbReference>
<reference evidence="4" key="1">
    <citation type="submission" date="2018-07" db="EMBL/GenBank/DDBJ databases">
        <title>Streptacidiphilus bronchialis DSM 106435 chromosome.</title>
        <authorList>
            <person name="Batra D."/>
            <person name="Gulvik C.A."/>
        </authorList>
    </citation>
    <scope>NUCLEOTIDE SEQUENCE [LARGE SCALE GENOMIC DNA]</scope>
    <source>
        <strain evidence="4">DSM 106435</strain>
    </source>
</reference>
<accession>A0A345SX80</accession>
<feature type="region of interest" description="Disordered" evidence="1">
    <location>
        <begin position="209"/>
        <end position="235"/>
    </location>
</feature>
<dbReference type="InterPro" id="IPR001853">
    <property type="entry name" value="DSBA-like_thioredoxin_dom"/>
</dbReference>
<evidence type="ECO:0000259" key="2">
    <source>
        <dbReference type="Pfam" id="PF01323"/>
    </source>
</evidence>
<dbReference type="SUPFAM" id="SSF52833">
    <property type="entry name" value="Thioredoxin-like"/>
    <property type="match status" value="1"/>
</dbReference>
<dbReference type="GO" id="GO:0016491">
    <property type="term" value="F:oxidoreductase activity"/>
    <property type="evidence" value="ECO:0007669"/>
    <property type="project" value="InterPro"/>
</dbReference>
<evidence type="ECO:0000313" key="3">
    <source>
        <dbReference type="EMBL" id="AXI78335.1"/>
    </source>
</evidence>
<dbReference type="RefSeq" id="WP_111495443.1">
    <property type="nucleotide sequence ID" value="NZ_CP031264.1"/>
</dbReference>
<evidence type="ECO:0000256" key="1">
    <source>
        <dbReference type="SAM" id="MobiDB-lite"/>
    </source>
</evidence>
<name>A0A345SX80_9ACTN</name>